<dbReference type="PANTHER" id="PTHR47505:SF1">
    <property type="entry name" value="DNA UTILIZATION PROTEIN YHGH"/>
    <property type="match status" value="1"/>
</dbReference>
<evidence type="ECO:0000259" key="5">
    <source>
        <dbReference type="PROSITE" id="PS50199"/>
    </source>
</evidence>
<dbReference type="SUPFAM" id="SSF53271">
    <property type="entry name" value="PRTase-like"/>
    <property type="match status" value="1"/>
</dbReference>
<dbReference type="Gene3D" id="3.40.50.2020">
    <property type="match status" value="1"/>
</dbReference>
<dbReference type="PATRIC" id="fig|1315976.3.peg.1164"/>
<gene>
    <name evidence="6" type="ORF">PLESHI_05922</name>
</gene>
<sequence>MHAMGAPDRSAVMRQPVFTWPTLRWPRLSLPLQLNAPCLLCQQPLFRAADAICYRCHHDLPSTRWPCPQCGLQRSAANGPCYRCQNTTPPWHSLVAVSNYCAPLDKLLHRFKYRGQFWLATPLARLLLLALLAERRTRPSPWPDLLLPVPLHRQRQWRRGFNQTALLAQPLSHWLQIPLDSDVLIRYKESQAQHTLGHTERQTNAQHSYAVTRPLTGLRVALLDDVVTTGATIQVLSQMLLAQGAAEVQIWCLCRTQ</sequence>
<evidence type="ECO:0000313" key="6">
    <source>
        <dbReference type="EMBL" id="EON89370.1"/>
    </source>
</evidence>
<protein>
    <submittedName>
        <fullName evidence="6">DNA utilization protein GntX</fullName>
    </submittedName>
</protein>
<keyword evidence="7" id="KW-1185">Reference proteome</keyword>
<dbReference type="Proteomes" id="UP000014012">
    <property type="component" value="Unassembled WGS sequence"/>
</dbReference>
<dbReference type="AlphaFoldDB" id="R8ASS2"/>
<evidence type="ECO:0000256" key="1">
    <source>
        <dbReference type="ARBA" id="ARBA00008007"/>
    </source>
</evidence>
<accession>R8ASS2</accession>
<dbReference type="InterPro" id="IPR029057">
    <property type="entry name" value="PRTase-like"/>
</dbReference>
<evidence type="ECO:0000313" key="7">
    <source>
        <dbReference type="Proteomes" id="UP000014012"/>
    </source>
</evidence>
<dbReference type="EMBL" id="AQQO01000037">
    <property type="protein sequence ID" value="EON89370.1"/>
    <property type="molecule type" value="Genomic_DNA"/>
</dbReference>
<dbReference type="InterPro" id="IPR001876">
    <property type="entry name" value="Znf_RanBP2"/>
</dbReference>
<dbReference type="HOGENOM" id="CLU_054549_0_2_6"/>
<dbReference type="PANTHER" id="PTHR47505">
    <property type="entry name" value="DNA UTILIZATION PROTEIN YHGH"/>
    <property type="match status" value="1"/>
</dbReference>
<dbReference type="PROSITE" id="PS50199">
    <property type="entry name" value="ZF_RANBP2_2"/>
    <property type="match status" value="1"/>
</dbReference>
<proteinExistence type="inferred from homology"/>
<reference evidence="6 7" key="1">
    <citation type="journal article" date="2013" name="Genome Announc.">
        <title>Genome Sequence of Plesiomonas shigelloides Strain 302-73 (Serotype O1).</title>
        <authorList>
            <person name="Pique N."/>
            <person name="Aquilini E."/>
            <person name="Alioto T."/>
            <person name="Minana-Galbis D."/>
            <person name="Tomas J.M."/>
        </authorList>
    </citation>
    <scope>NUCLEOTIDE SEQUENCE [LARGE SCALE GENOMIC DNA]</scope>
    <source>
        <strain evidence="6 7">302-73</strain>
    </source>
</reference>
<keyword evidence="4" id="KW-0862">Zinc</keyword>
<dbReference type="GO" id="GO:0008270">
    <property type="term" value="F:zinc ion binding"/>
    <property type="evidence" value="ECO:0007669"/>
    <property type="project" value="UniProtKB-KW"/>
</dbReference>
<evidence type="ECO:0000256" key="2">
    <source>
        <dbReference type="ARBA" id="ARBA00022723"/>
    </source>
</evidence>
<dbReference type="InterPro" id="IPR000836">
    <property type="entry name" value="PRTase_dom"/>
</dbReference>
<dbReference type="STRING" id="703.SAMEA2665130_00189"/>
<dbReference type="CDD" id="cd06223">
    <property type="entry name" value="PRTases_typeI"/>
    <property type="match status" value="1"/>
</dbReference>
<evidence type="ECO:0000256" key="3">
    <source>
        <dbReference type="ARBA" id="ARBA00022771"/>
    </source>
</evidence>
<name>R8ASS2_PLESH</name>
<keyword evidence="3" id="KW-0863">Zinc-finger</keyword>
<organism evidence="6 7">
    <name type="scientific">Plesiomonas shigelloides 302-73</name>
    <dbReference type="NCBI Taxonomy" id="1315976"/>
    <lineage>
        <taxon>Bacteria</taxon>
        <taxon>Pseudomonadati</taxon>
        <taxon>Pseudomonadota</taxon>
        <taxon>Gammaproteobacteria</taxon>
        <taxon>Enterobacterales</taxon>
        <taxon>Enterobacteriaceae</taxon>
        <taxon>Plesiomonas</taxon>
    </lineage>
</organism>
<feature type="domain" description="RanBP2-type" evidence="5">
    <location>
        <begin position="61"/>
        <end position="90"/>
    </location>
</feature>
<evidence type="ECO:0000256" key="4">
    <source>
        <dbReference type="ARBA" id="ARBA00022833"/>
    </source>
</evidence>
<dbReference type="InterPro" id="IPR051910">
    <property type="entry name" value="ComF/GntX_DNA_util-trans"/>
</dbReference>
<keyword evidence="2" id="KW-0479">Metal-binding</keyword>
<comment type="caution">
    <text evidence="6">The sequence shown here is derived from an EMBL/GenBank/DDBJ whole genome shotgun (WGS) entry which is preliminary data.</text>
</comment>
<comment type="similarity">
    <text evidence="1">Belongs to the ComF/GntX family.</text>
</comment>